<proteinExistence type="inferred from homology"/>
<dbReference type="InterPro" id="IPR000878">
    <property type="entry name" value="4pyrrol_Mease"/>
</dbReference>
<keyword evidence="4 6" id="KW-0808">Transferase</keyword>
<dbReference type="Pfam" id="PF00590">
    <property type="entry name" value="TP_methylase"/>
    <property type="match status" value="1"/>
</dbReference>
<keyword evidence="1 6" id="KW-0963">Cytoplasm</keyword>
<keyword evidence="9" id="KW-1185">Reference proteome</keyword>
<keyword evidence="2 6" id="KW-0698">rRNA processing</keyword>
<organism evidence="8 9">
    <name type="scientific">Ureaplasma zalophigenitalium</name>
    <dbReference type="NCBI Taxonomy" id="907723"/>
    <lineage>
        <taxon>Bacteria</taxon>
        <taxon>Bacillati</taxon>
        <taxon>Mycoplasmatota</taxon>
        <taxon>Mycoplasmoidales</taxon>
        <taxon>Mycoplasmoidaceae</taxon>
        <taxon>Ureaplasma</taxon>
    </lineage>
</organism>
<evidence type="ECO:0000256" key="4">
    <source>
        <dbReference type="ARBA" id="ARBA00022679"/>
    </source>
</evidence>
<dbReference type="Gene3D" id="3.40.1010.10">
    <property type="entry name" value="Cobalt-precorrin-4 Transmethylase, Domain 1"/>
    <property type="match status" value="1"/>
</dbReference>
<feature type="domain" description="Tetrapyrrole methylase" evidence="7">
    <location>
        <begin position="10"/>
        <end position="209"/>
    </location>
</feature>
<evidence type="ECO:0000256" key="3">
    <source>
        <dbReference type="ARBA" id="ARBA00022603"/>
    </source>
</evidence>
<evidence type="ECO:0000256" key="1">
    <source>
        <dbReference type="ARBA" id="ARBA00022490"/>
    </source>
</evidence>
<dbReference type="InterPro" id="IPR035996">
    <property type="entry name" value="4pyrrol_Methylase_sf"/>
</dbReference>
<dbReference type="Proteomes" id="UP001207252">
    <property type="component" value="Unassembled WGS sequence"/>
</dbReference>
<dbReference type="PANTHER" id="PTHR46111">
    <property type="entry name" value="RIBOSOMAL RNA SMALL SUBUNIT METHYLTRANSFERASE I"/>
    <property type="match status" value="1"/>
</dbReference>
<dbReference type="PIRSF" id="PIRSF005917">
    <property type="entry name" value="MTase_YraL"/>
    <property type="match status" value="1"/>
</dbReference>
<evidence type="ECO:0000256" key="2">
    <source>
        <dbReference type="ARBA" id="ARBA00022552"/>
    </source>
</evidence>
<comment type="function">
    <text evidence="6">Catalyzes the 2'-O-methylation of the ribose of cytidine 1402 (C1402) in 16S rRNA.</text>
</comment>
<dbReference type="EC" id="2.1.1.198" evidence="6"/>
<dbReference type="PANTHER" id="PTHR46111:SF1">
    <property type="entry name" value="RIBOSOMAL RNA SMALL SUBUNIT METHYLTRANSFERASE I"/>
    <property type="match status" value="1"/>
</dbReference>
<dbReference type="InterPro" id="IPR014777">
    <property type="entry name" value="4pyrrole_Mease_sub1"/>
</dbReference>
<dbReference type="InterPro" id="IPR008189">
    <property type="entry name" value="rRNA_ssu_MeTfrase_I"/>
</dbReference>
<gene>
    <name evidence="6 8" type="primary">rsmI</name>
    <name evidence="8" type="ORF">OF365_02730</name>
</gene>
<dbReference type="EMBL" id="JAOXHJ010000006">
    <property type="protein sequence ID" value="MCV3754280.1"/>
    <property type="molecule type" value="Genomic_DNA"/>
</dbReference>
<evidence type="ECO:0000256" key="5">
    <source>
        <dbReference type="ARBA" id="ARBA00022691"/>
    </source>
</evidence>
<dbReference type="Gene3D" id="3.30.950.10">
    <property type="entry name" value="Methyltransferase, Cobalt-precorrin-4 Transmethylase, Domain 2"/>
    <property type="match status" value="1"/>
</dbReference>
<accession>A0ABT3BPV2</accession>
<protein>
    <recommendedName>
        <fullName evidence="6">Ribosomal RNA small subunit methyltransferase I</fullName>
        <ecNumber evidence="6">2.1.1.198</ecNumber>
    </recommendedName>
    <alternativeName>
        <fullName evidence="6">16S rRNA 2'-O-ribose C1402 methyltransferase</fullName>
    </alternativeName>
    <alternativeName>
        <fullName evidence="6">rRNA (cytidine-2'-O-)-methyltransferase RsmI</fullName>
    </alternativeName>
</protein>
<evidence type="ECO:0000256" key="6">
    <source>
        <dbReference type="HAMAP-Rule" id="MF_01877"/>
    </source>
</evidence>
<dbReference type="GO" id="GO:0032259">
    <property type="term" value="P:methylation"/>
    <property type="evidence" value="ECO:0007669"/>
    <property type="project" value="UniProtKB-KW"/>
</dbReference>
<dbReference type="SUPFAM" id="SSF53790">
    <property type="entry name" value="Tetrapyrrole methylase"/>
    <property type="match status" value="1"/>
</dbReference>
<evidence type="ECO:0000313" key="9">
    <source>
        <dbReference type="Proteomes" id="UP001207252"/>
    </source>
</evidence>
<name>A0ABT3BPV2_9BACT</name>
<dbReference type="RefSeq" id="WP_263818082.1">
    <property type="nucleotide sequence ID" value="NZ_JAOXHJ010000006.1"/>
</dbReference>
<reference evidence="8 9" key="1">
    <citation type="journal article" date="2020" name="Int. J. Syst. Evol. Microbiol.">
        <title>Ureaplasma miroungigenitalium sp. nov. isolated from northern elephant seals (Mirounga angustirostris) and Ureaplasma zalophigenitalium sp. nov. isolated from California sea lions (Zalophus californianus).</title>
        <authorList>
            <person name="Volokhov D.V."/>
            <person name="Gulland F.M."/>
            <person name="Gao Y."/>
            <person name="Chizhikov V.E."/>
        </authorList>
    </citation>
    <scope>NUCLEOTIDE SEQUENCE [LARGE SCALE GENOMIC DNA]</scope>
    <source>
        <strain evidence="8 9">CSL7644-GEN</strain>
    </source>
</reference>
<comment type="catalytic activity">
    <reaction evidence="6">
        <text>cytidine(1402) in 16S rRNA + S-adenosyl-L-methionine = 2'-O-methylcytidine(1402) in 16S rRNA + S-adenosyl-L-homocysteine + H(+)</text>
        <dbReference type="Rhea" id="RHEA:42924"/>
        <dbReference type="Rhea" id="RHEA-COMP:10285"/>
        <dbReference type="Rhea" id="RHEA-COMP:10286"/>
        <dbReference type="ChEBI" id="CHEBI:15378"/>
        <dbReference type="ChEBI" id="CHEBI:57856"/>
        <dbReference type="ChEBI" id="CHEBI:59789"/>
        <dbReference type="ChEBI" id="CHEBI:74495"/>
        <dbReference type="ChEBI" id="CHEBI:82748"/>
        <dbReference type="EC" id="2.1.1.198"/>
    </reaction>
</comment>
<dbReference type="NCBIfam" id="TIGR00096">
    <property type="entry name" value="16S rRNA (cytidine(1402)-2'-O)-methyltransferase"/>
    <property type="match status" value="1"/>
</dbReference>
<dbReference type="HAMAP" id="MF_01877">
    <property type="entry name" value="16SrRNA_methyltr_I"/>
    <property type="match status" value="1"/>
</dbReference>
<dbReference type="CDD" id="cd11648">
    <property type="entry name" value="RsmI"/>
    <property type="match status" value="1"/>
</dbReference>
<comment type="similarity">
    <text evidence="6">Belongs to the methyltransferase superfamily. RsmI family.</text>
</comment>
<dbReference type="GO" id="GO:0008168">
    <property type="term" value="F:methyltransferase activity"/>
    <property type="evidence" value="ECO:0007669"/>
    <property type="project" value="UniProtKB-KW"/>
</dbReference>
<evidence type="ECO:0000313" key="8">
    <source>
        <dbReference type="EMBL" id="MCV3754280.1"/>
    </source>
</evidence>
<comment type="subcellular location">
    <subcellularLocation>
        <location evidence="6">Cytoplasm</location>
    </subcellularLocation>
</comment>
<keyword evidence="3 6" id="KW-0489">Methyltransferase</keyword>
<dbReference type="InterPro" id="IPR014776">
    <property type="entry name" value="4pyrrole_Mease_sub2"/>
</dbReference>
<sequence>MLLKDIQCQLSVIATPIGNLNEMSPRAIQALDEAYVILCEDTRITKKLLHAFNIIDYKKIIRFDNFKEQVKIDEALGYIKNYKTVLVSDAGYPTVADPGYNLINACHANNIGVQVINGPSACMHALVASGLLSSTFMFLGFLGKTQKQRLQVLNKYANVQTTFVIYEAVHRIKKTLADLQSVFGDVHVFVGRELTKLNESFYYGKISTIAEQITELGEFVIVVDNNEQQAQHEQETNSEIIVKSILDLTRTGMRLKDACKQVAKTYELNASELYKIMLNYA</sequence>
<comment type="caution">
    <text evidence="8">The sequence shown here is derived from an EMBL/GenBank/DDBJ whole genome shotgun (WGS) entry which is preliminary data.</text>
</comment>
<evidence type="ECO:0000259" key="7">
    <source>
        <dbReference type="Pfam" id="PF00590"/>
    </source>
</evidence>
<keyword evidence="5 6" id="KW-0949">S-adenosyl-L-methionine</keyword>